<evidence type="ECO:0000313" key="2">
    <source>
        <dbReference type="Proteomes" id="UP000274556"/>
    </source>
</evidence>
<keyword evidence="2" id="KW-1185">Reference proteome</keyword>
<name>A0A495VB60_9GAMM</name>
<reference evidence="1 2" key="1">
    <citation type="submission" date="2018-10" db="EMBL/GenBank/DDBJ databases">
        <title>Genomic Encyclopedia of Archaeal and Bacterial Type Strains, Phase II (KMG-II): from individual species to whole genera.</title>
        <authorList>
            <person name="Goeker M."/>
        </authorList>
    </citation>
    <scope>NUCLEOTIDE SEQUENCE [LARGE SCALE GENOMIC DNA]</scope>
    <source>
        <strain evidence="1 2">DSM 235</strain>
    </source>
</reference>
<dbReference type="EMBL" id="RBXL01000001">
    <property type="protein sequence ID" value="RKT45048.1"/>
    <property type="molecule type" value="Genomic_DNA"/>
</dbReference>
<evidence type="ECO:0000313" key="1">
    <source>
        <dbReference type="EMBL" id="RKT45048.1"/>
    </source>
</evidence>
<sequence>MALMALTIAAIRGLNRRVMGATPTGDRIRSD</sequence>
<dbReference type="Proteomes" id="UP000274556">
    <property type="component" value="Unassembled WGS sequence"/>
</dbReference>
<comment type="caution">
    <text evidence="1">The sequence shown here is derived from an EMBL/GenBank/DDBJ whole genome shotgun (WGS) entry which is preliminary data.</text>
</comment>
<gene>
    <name evidence="1" type="ORF">BDD21_2462</name>
</gene>
<proteinExistence type="predicted"/>
<protein>
    <submittedName>
        <fullName evidence="1">Uncharacterized protein</fullName>
    </submittedName>
</protein>
<accession>A0A495VB60</accession>
<dbReference type="AlphaFoldDB" id="A0A495VB60"/>
<organism evidence="1 2">
    <name type="scientific">Thiocapsa rosea</name>
    <dbReference type="NCBI Taxonomy" id="69360"/>
    <lineage>
        <taxon>Bacteria</taxon>
        <taxon>Pseudomonadati</taxon>
        <taxon>Pseudomonadota</taxon>
        <taxon>Gammaproteobacteria</taxon>
        <taxon>Chromatiales</taxon>
        <taxon>Chromatiaceae</taxon>
        <taxon>Thiocapsa</taxon>
    </lineage>
</organism>